<name>A0ABW9XHL8_9SPHN</name>
<keyword evidence="3" id="KW-1185">Reference proteome</keyword>
<dbReference type="RefSeq" id="WP_161720580.1">
    <property type="nucleotide sequence ID" value="NZ_JAAAPO010000007.1"/>
</dbReference>
<keyword evidence="1" id="KW-0472">Membrane</keyword>
<feature type="transmembrane region" description="Helical" evidence="1">
    <location>
        <begin position="34"/>
        <end position="55"/>
    </location>
</feature>
<protein>
    <submittedName>
        <fullName evidence="2">Uncharacterized protein</fullName>
    </submittedName>
</protein>
<evidence type="ECO:0000256" key="1">
    <source>
        <dbReference type="SAM" id="Phobius"/>
    </source>
</evidence>
<feature type="transmembrane region" description="Helical" evidence="1">
    <location>
        <begin position="67"/>
        <end position="85"/>
    </location>
</feature>
<evidence type="ECO:0000313" key="2">
    <source>
        <dbReference type="EMBL" id="NBC37996.1"/>
    </source>
</evidence>
<dbReference type="EMBL" id="JAAAPO010000007">
    <property type="protein sequence ID" value="NBC37996.1"/>
    <property type="molecule type" value="Genomic_DNA"/>
</dbReference>
<keyword evidence="1" id="KW-0812">Transmembrane</keyword>
<reference evidence="3" key="1">
    <citation type="submission" date="2020-01" db="EMBL/GenBank/DDBJ databases">
        <title>Sphingomonas sp. strain CSW-10.</title>
        <authorList>
            <person name="Chen W.-M."/>
        </authorList>
    </citation>
    <scope>NUCLEOTIDE SEQUENCE [LARGE SCALE GENOMIC DNA]</scope>
    <source>
        <strain evidence="3">FSY-8</strain>
    </source>
</reference>
<keyword evidence="1" id="KW-1133">Transmembrane helix</keyword>
<feature type="transmembrane region" description="Helical" evidence="1">
    <location>
        <begin position="105"/>
        <end position="124"/>
    </location>
</feature>
<evidence type="ECO:0000313" key="3">
    <source>
        <dbReference type="Proteomes" id="UP000753724"/>
    </source>
</evidence>
<proteinExistence type="predicted"/>
<feature type="transmembrane region" description="Helical" evidence="1">
    <location>
        <begin position="12"/>
        <end position="28"/>
    </location>
</feature>
<organism evidence="2 3">
    <name type="scientific">Novosphingobium ovatum</name>
    <dbReference type="NCBI Taxonomy" id="1908523"/>
    <lineage>
        <taxon>Bacteria</taxon>
        <taxon>Pseudomonadati</taxon>
        <taxon>Pseudomonadota</taxon>
        <taxon>Alphaproteobacteria</taxon>
        <taxon>Sphingomonadales</taxon>
        <taxon>Sphingomonadaceae</taxon>
        <taxon>Novosphingobium</taxon>
    </lineage>
</organism>
<sequence>MVRAGLAYAARILALGFALGVVRTVWLAPRIGPVAAVACELPLMLGASVWTARALMARYAVTHGARALGMGAVGLALLLLAEWGMAVTLAGQSTAQWLAAMRTPAGALGLAGQGLFGLIPAILCRRSAT</sequence>
<dbReference type="Proteomes" id="UP000753724">
    <property type="component" value="Unassembled WGS sequence"/>
</dbReference>
<accession>A0ABW9XHL8</accession>
<comment type="caution">
    <text evidence="2">The sequence shown here is derived from an EMBL/GenBank/DDBJ whole genome shotgun (WGS) entry which is preliminary data.</text>
</comment>
<gene>
    <name evidence="2" type="ORF">GTZ99_15685</name>
</gene>